<protein>
    <recommendedName>
        <fullName evidence="3">Zn(2)-C6 fungal-type domain-containing protein</fullName>
    </recommendedName>
</protein>
<dbReference type="InterPro" id="IPR036864">
    <property type="entry name" value="Zn2-C6_fun-type_DNA-bd_sf"/>
</dbReference>
<evidence type="ECO:0000313" key="5">
    <source>
        <dbReference type="Proteomes" id="UP000184255"/>
    </source>
</evidence>
<feature type="compositionally biased region" description="Polar residues" evidence="2">
    <location>
        <begin position="208"/>
        <end position="223"/>
    </location>
</feature>
<sequence>MFNTWKQNSNSYVVLPTGPPFEKAQNGKPRRSACNPCRTRKIRCTSEPDGCRNCRSRDLQCEYGTDSDAEHNFGSVKGRRQVKQKEASGSKSGGLMTPFTDGPYSAEDDSGNLQSSNMSEAVVQESDGMHPELHHMEPDWSEFMFGSPQDISSTPTNTRDFGHDTTFDSTVSMDQVLNSPGSFLTSPPLESILDDDLYPHDSFPFPQSEISTSGTWPTRTGQLHGQGPSDDRISSCQCSITPMETWEALTINVSSKHPTSQKSIQAQRSAISRCEELLHCSKCSSQSRNVILLIDICAKLLDSLKLQDRDLQADHQQVEHRPAVYEMANNQDGDDDSHVKRNLWMSRMRRLGRLIAKVSELLDGDQWFAQRRLLQDVQLRFTGVMFGWQH</sequence>
<evidence type="ECO:0000259" key="3">
    <source>
        <dbReference type="PROSITE" id="PS50048"/>
    </source>
</evidence>
<organism evidence="4 5">
    <name type="scientific">Fusarium mangiferae</name>
    <name type="common">Mango malformation disease fungus</name>
    <dbReference type="NCBI Taxonomy" id="192010"/>
    <lineage>
        <taxon>Eukaryota</taxon>
        <taxon>Fungi</taxon>
        <taxon>Dikarya</taxon>
        <taxon>Ascomycota</taxon>
        <taxon>Pezizomycotina</taxon>
        <taxon>Sordariomycetes</taxon>
        <taxon>Hypocreomycetidae</taxon>
        <taxon>Hypocreales</taxon>
        <taxon>Nectriaceae</taxon>
        <taxon>Fusarium</taxon>
        <taxon>Fusarium fujikuroi species complex</taxon>
    </lineage>
</organism>
<dbReference type="PROSITE" id="PS00463">
    <property type="entry name" value="ZN2_CY6_FUNGAL_1"/>
    <property type="match status" value="1"/>
</dbReference>
<dbReference type="Gene3D" id="4.10.240.10">
    <property type="entry name" value="Zn(2)-C6 fungal-type DNA-binding domain"/>
    <property type="match status" value="1"/>
</dbReference>
<dbReference type="InterPro" id="IPR001138">
    <property type="entry name" value="Zn2Cys6_DnaBD"/>
</dbReference>
<evidence type="ECO:0000313" key="4">
    <source>
        <dbReference type="EMBL" id="CVK94025.1"/>
    </source>
</evidence>
<feature type="domain" description="Zn(2)-C6 fungal-type" evidence="3">
    <location>
        <begin position="33"/>
        <end position="63"/>
    </location>
</feature>
<keyword evidence="1" id="KW-0539">Nucleus</keyword>
<dbReference type="EMBL" id="FCQH01000006">
    <property type="protein sequence ID" value="CVK94025.1"/>
    <property type="molecule type" value="Genomic_DNA"/>
</dbReference>
<dbReference type="VEuPathDB" id="FungiDB:FMAN_03296"/>
<dbReference type="Proteomes" id="UP000184255">
    <property type="component" value="Unassembled WGS sequence"/>
</dbReference>
<feature type="region of interest" description="Disordered" evidence="2">
    <location>
        <begin position="208"/>
        <end position="234"/>
    </location>
</feature>
<dbReference type="AlphaFoldDB" id="A0A1L7TEI9"/>
<feature type="region of interest" description="Disordered" evidence="2">
    <location>
        <begin position="65"/>
        <end position="119"/>
    </location>
</feature>
<dbReference type="CDD" id="cd00067">
    <property type="entry name" value="GAL4"/>
    <property type="match status" value="1"/>
</dbReference>
<dbReference type="GO" id="GO:0000981">
    <property type="term" value="F:DNA-binding transcription factor activity, RNA polymerase II-specific"/>
    <property type="evidence" value="ECO:0007669"/>
    <property type="project" value="InterPro"/>
</dbReference>
<dbReference type="PROSITE" id="PS50048">
    <property type="entry name" value="ZN2_CY6_FUNGAL_2"/>
    <property type="match status" value="1"/>
</dbReference>
<dbReference type="Pfam" id="PF00172">
    <property type="entry name" value="Zn_clus"/>
    <property type="match status" value="1"/>
</dbReference>
<name>A0A1L7TEI9_FUSMA</name>
<keyword evidence="5" id="KW-1185">Reference proteome</keyword>
<dbReference type="GO" id="GO:0008270">
    <property type="term" value="F:zinc ion binding"/>
    <property type="evidence" value="ECO:0007669"/>
    <property type="project" value="InterPro"/>
</dbReference>
<comment type="caution">
    <text evidence="4">The sequence shown here is derived from an EMBL/GenBank/DDBJ whole genome shotgun (WGS) entry which is preliminary data.</text>
</comment>
<evidence type="ECO:0000256" key="1">
    <source>
        <dbReference type="ARBA" id="ARBA00023242"/>
    </source>
</evidence>
<proteinExistence type="predicted"/>
<evidence type="ECO:0000256" key="2">
    <source>
        <dbReference type="SAM" id="MobiDB-lite"/>
    </source>
</evidence>
<dbReference type="SUPFAM" id="SSF57701">
    <property type="entry name" value="Zn2/Cys6 DNA-binding domain"/>
    <property type="match status" value="1"/>
</dbReference>
<dbReference type="SMART" id="SM00066">
    <property type="entry name" value="GAL4"/>
    <property type="match status" value="1"/>
</dbReference>
<dbReference type="RefSeq" id="XP_041682593.1">
    <property type="nucleotide sequence ID" value="XM_041832095.1"/>
</dbReference>
<gene>
    <name evidence="4" type="ORF">FMAN_03296</name>
</gene>
<accession>A0A1L7TEI9</accession>
<dbReference type="GeneID" id="65082567"/>
<reference evidence="5" key="1">
    <citation type="journal article" date="2016" name="Genome Biol. Evol.">
        <title>Comparative 'omics' of the Fusarium fujikuroi species complex highlights differences in genetic potential and metabolite synthesis.</title>
        <authorList>
            <person name="Niehaus E.-M."/>
            <person name="Muensterkoetter M."/>
            <person name="Proctor R.H."/>
            <person name="Brown D.W."/>
            <person name="Sharon A."/>
            <person name="Idan Y."/>
            <person name="Oren-Young L."/>
            <person name="Sieber C.M."/>
            <person name="Novak O."/>
            <person name="Pencik A."/>
            <person name="Tarkowska D."/>
            <person name="Hromadova K."/>
            <person name="Freeman S."/>
            <person name="Maymon M."/>
            <person name="Elazar M."/>
            <person name="Youssef S.A."/>
            <person name="El-Shabrawy E.S.M."/>
            <person name="Shalaby A.B.A."/>
            <person name="Houterman P."/>
            <person name="Brock N.L."/>
            <person name="Burkhardt I."/>
            <person name="Tsavkelova E.A."/>
            <person name="Dickschat J.S."/>
            <person name="Galuszka P."/>
            <person name="Gueldener U."/>
            <person name="Tudzynski B."/>
        </authorList>
    </citation>
    <scope>NUCLEOTIDE SEQUENCE [LARGE SCALE GENOMIC DNA]</scope>
    <source>
        <strain evidence="5">MRC7560</strain>
    </source>
</reference>